<evidence type="ECO:0000313" key="2">
    <source>
        <dbReference type="Proteomes" id="UP000309747"/>
    </source>
</evidence>
<keyword evidence="2" id="KW-1185">Reference proteome</keyword>
<name>A0A4U0R6W2_9RHOB</name>
<dbReference type="OrthoDB" id="4410706at2"/>
<reference evidence="1 2" key="1">
    <citation type="submission" date="2019-04" db="EMBL/GenBank/DDBJ databases">
        <authorList>
            <person name="Li J."/>
        </authorList>
    </citation>
    <scope>NUCLEOTIDE SEQUENCE [LARGE SCALE GENOMIC DNA]</scope>
    <source>
        <strain evidence="1 2">KCTC 42687</strain>
    </source>
</reference>
<dbReference type="EMBL" id="SUNI01000022">
    <property type="protein sequence ID" value="TJZ90032.1"/>
    <property type="molecule type" value="Genomic_DNA"/>
</dbReference>
<organism evidence="1 2">
    <name type="scientific">Paracoccus gahaiensis</name>
    <dbReference type="NCBI Taxonomy" id="1706839"/>
    <lineage>
        <taxon>Bacteria</taxon>
        <taxon>Pseudomonadati</taxon>
        <taxon>Pseudomonadota</taxon>
        <taxon>Alphaproteobacteria</taxon>
        <taxon>Rhodobacterales</taxon>
        <taxon>Paracoccaceae</taxon>
        <taxon>Paracoccus</taxon>
    </lineage>
</organism>
<dbReference type="AlphaFoldDB" id="A0A4U0R6W2"/>
<proteinExistence type="predicted"/>
<sequence>MTMDAPAGRLATGSDALHTVWSALSAPFRTPPPADLAQVVAHLDPGLLAHAVRFFPSRDAVLAAPPRPGLRRIFSLEEGDLVIRGPNQPDDPLFKGYPCWGASERVPLAALAQGTAPDQVAPAIIDQIRLISALNPVAVRDRTPRAQTIPGACGLVVTHVPRLRVWLPEAGPRSGQETNRRLKDADGRWWRRVDLAEPEDDGGEERPLGATFRPGPGASALTVEAGWLVLRSRSCRMAALYDREPFWGVERAFALDGVPVLPTLRGQPRAEDLLSVDLGRAAGLIADVQWQRHDTGLGGEGWTPIPGARSPGLPIGQDLRGAWLRVRARGPATGRRWVASNVIGPVQAAGPAPLAPAPCPLDRRPAPQAHDALKALADQGAPAPLDLYRDPDFRPGTGWLGRVATAGLAYAASLQTTYAPGENVIHPCMVELPVDVCGYRYLCAITAYPTGPALEDPFLYGSNDRLNWTLLADAPQPLDVRKPVQGAYNSDTFLTHDPVAGVLVVGYRSYEPRSEGDPGVANSDVVLKCRTTRDGHRWSEPSELMRMPADRNIMLSPTMIFDPDTGLWHMWTIHRPAMHHWTAPALQGPWTLDEAQIPLDLFRVPHHHEVKWVGDRLVCLLYSRQDGNLYFGIFAPGSWTEVEWSLTPLLHPRPACLYKASFVPVHDPVANTLAFDLWWTRGAAGPAGGTDAGHGRKLQYARTVPVAL</sequence>
<evidence type="ECO:0000313" key="1">
    <source>
        <dbReference type="EMBL" id="TJZ90032.1"/>
    </source>
</evidence>
<comment type="caution">
    <text evidence="1">The sequence shown here is derived from an EMBL/GenBank/DDBJ whole genome shotgun (WGS) entry which is preliminary data.</text>
</comment>
<accession>A0A4U0R6W2</accession>
<dbReference type="RefSeq" id="WP_136887257.1">
    <property type="nucleotide sequence ID" value="NZ_SUNI01000022.1"/>
</dbReference>
<dbReference type="Proteomes" id="UP000309747">
    <property type="component" value="Unassembled WGS sequence"/>
</dbReference>
<gene>
    <name evidence="1" type="ORF">FA743_16915</name>
</gene>
<protein>
    <submittedName>
        <fullName evidence="1">Uncharacterized protein</fullName>
    </submittedName>
</protein>